<name>A0AB34WZW1_9ACTO</name>
<reference evidence="3 4" key="1">
    <citation type="submission" date="2016-01" db="EMBL/GenBank/DDBJ databases">
        <authorList>
            <person name="Mitreva M."/>
            <person name="Pepin K.H."/>
            <person name="Mihindukulasuriya K.A."/>
            <person name="Fulton R."/>
            <person name="Fronick C."/>
            <person name="O'Laughlin M."/>
            <person name="Miner T."/>
            <person name="Herter B."/>
            <person name="Rosa B.A."/>
            <person name="Cordes M."/>
            <person name="Tomlinson C."/>
            <person name="Wollam A."/>
            <person name="Palsikar V.B."/>
            <person name="Mardis E.R."/>
            <person name="Wilson R.K."/>
        </authorList>
    </citation>
    <scope>NUCLEOTIDE SEQUENCE [LARGE SCALE GENOMIC DNA]</scope>
    <source>
        <strain evidence="3 4">DNF00696</strain>
    </source>
</reference>
<accession>A0AB34WZW1</accession>
<comment type="caution">
    <text evidence="3">The sequence shown here is derived from an EMBL/GenBank/DDBJ whole genome shotgun (WGS) entry which is preliminary data.</text>
</comment>
<dbReference type="EMBL" id="LSDN01000013">
    <property type="protein sequence ID" value="KXB81019.1"/>
    <property type="molecule type" value="Genomic_DNA"/>
</dbReference>
<feature type="compositionally biased region" description="Basic and acidic residues" evidence="1">
    <location>
        <begin position="137"/>
        <end position="152"/>
    </location>
</feature>
<evidence type="ECO:0000313" key="3">
    <source>
        <dbReference type="EMBL" id="KXB81019.1"/>
    </source>
</evidence>
<evidence type="ECO:0000256" key="2">
    <source>
        <dbReference type="SAM" id="Phobius"/>
    </source>
</evidence>
<organism evidence="3 4">
    <name type="scientific">Varibaculum cambriense</name>
    <dbReference type="NCBI Taxonomy" id="184870"/>
    <lineage>
        <taxon>Bacteria</taxon>
        <taxon>Bacillati</taxon>
        <taxon>Actinomycetota</taxon>
        <taxon>Actinomycetes</taxon>
        <taxon>Actinomycetales</taxon>
        <taxon>Actinomycetaceae</taxon>
        <taxon>Varibaculum</taxon>
    </lineage>
</organism>
<gene>
    <name evidence="3" type="ORF">HMPREF1862_00741</name>
</gene>
<keyword evidence="2" id="KW-0812">Transmembrane</keyword>
<proteinExistence type="predicted"/>
<evidence type="ECO:0008006" key="5">
    <source>
        <dbReference type="Google" id="ProtNLM"/>
    </source>
</evidence>
<keyword evidence="2" id="KW-0472">Membrane</keyword>
<sequence length="169" mass="18945">MKTCCPQKLFKQAQSLADQGKDMVIEGAQDLQDKVSSELVPSVEHAVDNMRDQFHEVKKHSEKSLKEAAKQVKKQSVETFGKPEPKRGRKTLLFLVLAAVAGGVGYLLYRRSQPVDDPWAEEYWEDVEVSEFDPQEAAEKAQDKAEEVANKVAEKADEAVDAVKDKLDK</sequence>
<feature type="transmembrane region" description="Helical" evidence="2">
    <location>
        <begin position="92"/>
        <end position="109"/>
    </location>
</feature>
<evidence type="ECO:0000256" key="1">
    <source>
        <dbReference type="SAM" id="MobiDB-lite"/>
    </source>
</evidence>
<keyword evidence="2" id="KW-1133">Transmembrane helix</keyword>
<protein>
    <recommendedName>
        <fullName evidence="5">YtxH domain-containing protein</fullName>
    </recommendedName>
</protein>
<dbReference type="RefSeq" id="WP_060920314.1">
    <property type="nucleotide sequence ID" value="NZ_CAUPGC010000005.1"/>
</dbReference>
<feature type="region of interest" description="Disordered" evidence="1">
    <location>
        <begin position="132"/>
        <end position="152"/>
    </location>
</feature>
<dbReference type="AlphaFoldDB" id="A0AB34WZW1"/>
<dbReference type="Proteomes" id="UP000070572">
    <property type="component" value="Unassembled WGS sequence"/>
</dbReference>
<evidence type="ECO:0000313" key="4">
    <source>
        <dbReference type="Proteomes" id="UP000070572"/>
    </source>
</evidence>